<dbReference type="Proteomes" id="UP000280346">
    <property type="component" value="Unassembled WGS sequence"/>
</dbReference>
<dbReference type="OrthoDB" id="7307120at2"/>
<evidence type="ECO:0000313" key="2">
    <source>
        <dbReference type="EMBL" id="RUQ60424.1"/>
    </source>
</evidence>
<feature type="chain" id="PRO_5019313776" evidence="1">
    <location>
        <begin position="22"/>
        <end position="107"/>
    </location>
</feature>
<keyword evidence="3" id="KW-1185">Reference proteome</keyword>
<organism evidence="2 3">
    <name type="scientific">Azospirillum doebereinerae</name>
    <dbReference type="NCBI Taxonomy" id="92933"/>
    <lineage>
        <taxon>Bacteria</taxon>
        <taxon>Pseudomonadati</taxon>
        <taxon>Pseudomonadota</taxon>
        <taxon>Alphaproteobacteria</taxon>
        <taxon>Rhodospirillales</taxon>
        <taxon>Azospirillaceae</taxon>
        <taxon>Azospirillum</taxon>
    </lineage>
</organism>
<dbReference type="AlphaFoldDB" id="A0A433IZB6"/>
<name>A0A433IZB6_9PROT</name>
<evidence type="ECO:0000313" key="3">
    <source>
        <dbReference type="Proteomes" id="UP000280346"/>
    </source>
</evidence>
<dbReference type="RefSeq" id="WP_127005127.1">
    <property type="nucleotide sequence ID" value="NZ_CP173191.1"/>
</dbReference>
<keyword evidence="1" id="KW-0732">Signal</keyword>
<protein>
    <submittedName>
        <fullName evidence="2">Uncharacterized protein</fullName>
    </submittedName>
</protein>
<sequence length="107" mass="10999">MRRLLSCAAALGLLLSGSADATLVKKRDGTSVGAAPGGVDVGVPTGKVRVQCWQDGRKIIDEGNLAIVSMSIASQLNGLHFRRESGPDGSLSVVAQARTTCLLGGHE</sequence>
<reference evidence="2 3" key="1">
    <citation type="submission" date="2018-12" db="EMBL/GenBank/DDBJ databases">
        <authorList>
            <person name="Yang Y."/>
        </authorList>
    </citation>
    <scope>NUCLEOTIDE SEQUENCE [LARGE SCALE GENOMIC DNA]</scope>
    <source>
        <strain evidence="2 3">GSF71</strain>
    </source>
</reference>
<dbReference type="EMBL" id="RZIJ01000054">
    <property type="protein sequence ID" value="RUQ60424.1"/>
    <property type="molecule type" value="Genomic_DNA"/>
</dbReference>
<comment type="caution">
    <text evidence="2">The sequence shown here is derived from an EMBL/GenBank/DDBJ whole genome shotgun (WGS) entry which is preliminary data.</text>
</comment>
<gene>
    <name evidence="2" type="ORF">EJ913_30625</name>
</gene>
<proteinExistence type="predicted"/>
<evidence type="ECO:0000256" key="1">
    <source>
        <dbReference type="SAM" id="SignalP"/>
    </source>
</evidence>
<accession>A0A433IZB6</accession>
<feature type="signal peptide" evidence="1">
    <location>
        <begin position="1"/>
        <end position="21"/>
    </location>
</feature>